<reference evidence="1 2" key="1">
    <citation type="submission" date="2017-11" db="EMBL/GenBank/DDBJ databases">
        <title>Complete genome of a free-living desiccation-tolerant cyanobacterium and its photosynthetic adaptation to extreme terrestrial habitat.</title>
        <authorList>
            <person name="Shang J."/>
        </authorList>
    </citation>
    <scope>NUCLEOTIDE SEQUENCE [LARGE SCALE GENOMIC DNA]</scope>
    <source>
        <strain evidence="1 2">CCNUN1</strain>
    </source>
</reference>
<sequence>MVFRLYRMSLLSFAPGTSLNSSSDLSQLYPYRLAKDVQK</sequence>
<gene>
    <name evidence="1" type="ORF">COO91_03107</name>
</gene>
<organism evidence="1 2">
    <name type="scientific">Nostoc flagelliforme CCNUN1</name>
    <dbReference type="NCBI Taxonomy" id="2038116"/>
    <lineage>
        <taxon>Bacteria</taxon>
        <taxon>Bacillati</taxon>
        <taxon>Cyanobacteriota</taxon>
        <taxon>Cyanophyceae</taxon>
        <taxon>Nostocales</taxon>
        <taxon>Nostocaceae</taxon>
        <taxon>Nostoc</taxon>
    </lineage>
</organism>
<evidence type="ECO:0000313" key="2">
    <source>
        <dbReference type="Proteomes" id="UP000232003"/>
    </source>
</evidence>
<dbReference type="EMBL" id="CP024785">
    <property type="protein sequence ID" value="AUB37169.1"/>
    <property type="molecule type" value="Genomic_DNA"/>
</dbReference>
<name>A0A2K8SP03_9NOSO</name>
<keyword evidence="2" id="KW-1185">Reference proteome</keyword>
<protein>
    <submittedName>
        <fullName evidence="1">Uncharacterized protein</fullName>
    </submittedName>
</protein>
<dbReference type="AlphaFoldDB" id="A0A2K8SP03"/>
<proteinExistence type="predicted"/>
<dbReference type="Proteomes" id="UP000232003">
    <property type="component" value="Chromosome"/>
</dbReference>
<dbReference type="KEGG" id="nfl:COO91_03107"/>
<accession>A0A2K8SP03</accession>
<evidence type="ECO:0000313" key="1">
    <source>
        <dbReference type="EMBL" id="AUB37169.1"/>
    </source>
</evidence>